<organism evidence="1 2">
    <name type="scientific">Megasphaera cerevisiae DSM 20462</name>
    <dbReference type="NCBI Taxonomy" id="1122219"/>
    <lineage>
        <taxon>Bacteria</taxon>
        <taxon>Bacillati</taxon>
        <taxon>Bacillota</taxon>
        <taxon>Negativicutes</taxon>
        <taxon>Veillonellales</taxon>
        <taxon>Veillonellaceae</taxon>
        <taxon>Megasphaera</taxon>
    </lineage>
</organism>
<dbReference type="STRING" id="39029.BSR42_11015"/>
<name>A0A0J6ZLZ8_9FIRM</name>
<evidence type="ECO:0000313" key="2">
    <source>
        <dbReference type="Proteomes" id="UP000036503"/>
    </source>
</evidence>
<dbReference type="CDD" id="cd06357">
    <property type="entry name" value="PBP1_AmiC"/>
    <property type="match status" value="1"/>
</dbReference>
<dbReference type="InterPro" id="IPR028082">
    <property type="entry name" value="Peripla_BP_I"/>
</dbReference>
<dbReference type="Proteomes" id="UP000036503">
    <property type="component" value="Unassembled WGS sequence"/>
</dbReference>
<dbReference type="GO" id="GO:0033218">
    <property type="term" value="F:amide binding"/>
    <property type="evidence" value="ECO:0007669"/>
    <property type="project" value="InterPro"/>
</dbReference>
<accession>A0A0J6ZLZ8</accession>
<dbReference type="InParanoid" id="A0A0J6ZLZ8"/>
<evidence type="ECO:0008006" key="3">
    <source>
        <dbReference type="Google" id="ProtNLM"/>
    </source>
</evidence>
<dbReference type="GO" id="GO:0006865">
    <property type="term" value="P:amino acid transport"/>
    <property type="evidence" value="ECO:0007669"/>
    <property type="project" value="InterPro"/>
</dbReference>
<dbReference type="PATRIC" id="fig|1122219.3.peg.2131"/>
<dbReference type="PANTHER" id="PTHR47628">
    <property type="match status" value="1"/>
</dbReference>
<reference evidence="1 2" key="1">
    <citation type="submission" date="2015-06" db="EMBL/GenBank/DDBJ databases">
        <title>Draft genome sequence of beer spoilage bacterium Megasphaera cerevisiae type strain 20462.</title>
        <authorList>
            <person name="Kutumbaka K."/>
            <person name="Pasmowitz J."/>
            <person name="Mategko J."/>
            <person name="Reyes D."/>
            <person name="Friedrich A."/>
            <person name="Han S."/>
            <person name="Martens-Habbena W."/>
            <person name="Neal-McKinney J."/>
            <person name="Janagama H.K."/>
            <person name="Nadala C."/>
            <person name="Samadpour M."/>
        </authorList>
    </citation>
    <scope>NUCLEOTIDE SEQUENCE [LARGE SCALE GENOMIC DNA]</scope>
    <source>
        <strain evidence="1 2">DSM 20462</strain>
    </source>
</reference>
<dbReference type="Pfam" id="PF13433">
    <property type="entry name" value="Peripla_BP_5"/>
    <property type="match status" value="1"/>
</dbReference>
<evidence type="ECO:0000313" key="1">
    <source>
        <dbReference type="EMBL" id="KMO85911.1"/>
    </source>
</evidence>
<gene>
    <name evidence="1" type="ORF">AB840_10910</name>
</gene>
<dbReference type="InterPro" id="IPR000709">
    <property type="entry name" value="Leu_Ile_Val-bd"/>
</dbReference>
<dbReference type="InterPro" id="IPR039570">
    <property type="entry name" value="AmiC_PBP1"/>
</dbReference>
<dbReference type="PRINTS" id="PR00337">
    <property type="entry name" value="LEUILEVALBP"/>
</dbReference>
<dbReference type="SUPFAM" id="SSF53822">
    <property type="entry name" value="Periplasmic binding protein-like I"/>
    <property type="match status" value="1"/>
</dbReference>
<dbReference type="EMBL" id="LEKT01000041">
    <property type="protein sequence ID" value="KMO85911.1"/>
    <property type="molecule type" value="Genomic_DNA"/>
</dbReference>
<protein>
    <recommendedName>
        <fullName evidence="3">ABC transporter substrate-binding protein</fullName>
    </recommendedName>
</protein>
<keyword evidence="2" id="KW-1185">Reference proteome</keyword>
<dbReference type="PANTHER" id="PTHR47628:SF1">
    <property type="entry name" value="ALIPHATIC AMIDASE EXPRESSION-REGULATING PROTEIN"/>
    <property type="match status" value="1"/>
</dbReference>
<sequence>MLGMSVMVGIATLSGCGGETKSAEKGLGDSVKIGVLYSTTGPFSINETPMQNAAKMAIDEINAKGGIKGKKIEAIYMDYGSDPTMAAQKAQELILKDGVCAIVGTNSSATRLAVIPTVEQNDSLLVYNTYYEGEKPSPNVLYTNSVPSQQIEAFIPWIMKNIGKRVFFAGTDYEFPKKSIAIAKKLVQENGGEVVGEEYVPTTQTDFSSMINKIKEAKPDVIFSVVAGNAAVPFYKQYSQYGMDPKQVPICSISTSEATLKGIGDAAIGTYSSFDYFNTIDTPANKEFIKKYQDKFGTDTTVTNQAEGAYHGVYMLAAAIEKADSTVAEDIIKAAGGLEIDTPAGKIKMDESNHHAWLNSYIGKVNDNLTFDIVYKSDGLVKPVAE</sequence>
<dbReference type="AlphaFoldDB" id="A0A0J6ZLZ8"/>
<proteinExistence type="predicted"/>
<dbReference type="Gene3D" id="3.40.50.2300">
    <property type="match status" value="2"/>
</dbReference>
<comment type="caution">
    <text evidence="1">The sequence shown here is derived from an EMBL/GenBank/DDBJ whole genome shotgun (WGS) entry which is preliminary data.</text>
</comment>